<dbReference type="PANTHER" id="PTHR24020">
    <property type="entry name" value="COLLAGEN ALPHA"/>
    <property type="match status" value="1"/>
</dbReference>
<feature type="region of interest" description="Disordered" evidence="13">
    <location>
        <begin position="4156"/>
        <end position="4198"/>
    </location>
</feature>
<gene>
    <name evidence="17" type="ORF">D4764_01G0001310</name>
</gene>
<dbReference type="SMART" id="SM00131">
    <property type="entry name" value="KU"/>
    <property type="match status" value="1"/>
</dbReference>
<dbReference type="Gene3D" id="3.40.50.410">
    <property type="entry name" value="von Willebrand factor, type A domain"/>
    <property type="match status" value="17"/>
</dbReference>
<feature type="compositionally biased region" description="Basic and acidic residues" evidence="13">
    <location>
        <begin position="4049"/>
        <end position="4074"/>
    </location>
</feature>
<evidence type="ECO:0000256" key="8">
    <source>
        <dbReference type="ARBA" id="ARBA00023157"/>
    </source>
</evidence>
<dbReference type="SUPFAM" id="SSF53300">
    <property type="entry name" value="vWA-like"/>
    <property type="match status" value="18"/>
</dbReference>
<feature type="domain" description="Fibronectin type-III" evidence="16">
    <location>
        <begin position="4072"/>
        <end position="4161"/>
    </location>
</feature>
<dbReference type="PROSITE" id="PS00280">
    <property type="entry name" value="BPTI_KUNITZ_1"/>
    <property type="match status" value="1"/>
</dbReference>
<dbReference type="FunFam" id="3.40.50.410:FF:000004">
    <property type="entry name" value="collagen alpha-6(VI) chain"/>
    <property type="match status" value="1"/>
</dbReference>
<feature type="domain" description="VWFA" evidence="14">
    <location>
        <begin position="470"/>
        <end position="649"/>
    </location>
</feature>
<dbReference type="InterPro" id="IPR036116">
    <property type="entry name" value="FN3_sf"/>
</dbReference>
<comment type="caution">
    <text evidence="17">The sequence shown here is derived from an EMBL/GenBank/DDBJ whole genome shotgun (WGS) entry which is preliminary data.</text>
</comment>
<dbReference type="PANTHER" id="PTHR24020:SF86">
    <property type="entry name" value="COLLAGEN, TYPE VI, ALPHA 4"/>
    <property type="match status" value="1"/>
</dbReference>
<feature type="domain" description="VWFA" evidence="14">
    <location>
        <begin position="1877"/>
        <end position="2038"/>
    </location>
</feature>
<dbReference type="Pfam" id="PF00092">
    <property type="entry name" value="VWA"/>
    <property type="match status" value="17"/>
</dbReference>
<protein>
    <submittedName>
        <fullName evidence="17">Collagen alpha-3(VI) chain</fullName>
    </submittedName>
</protein>
<evidence type="ECO:0000256" key="10">
    <source>
        <dbReference type="ARBA" id="ARBA00023278"/>
    </source>
</evidence>
<evidence type="ECO:0000256" key="12">
    <source>
        <dbReference type="ARBA" id="ARBA00044000"/>
    </source>
</evidence>
<dbReference type="CDD" id="cd00063">
    <property type="entry name" value="FN3"/>
    <property type="match status" value="1"/>
</dbReference>
<keyword evidence="7 17" id="KW-0176">Collagen</keyword>
<keyword evidence="2" id="KW-0964">Secreted</keyword>
<dbReference type="FunFam" id="3.40.50.410:FF:000003">
    <property type="entry name" value="Collagen type VI alpha 3 chain"/>
    <property type="match status" value="14"/>
</dbReference>
<dbReference type="Pfam" id="PF00014">
    <property type="entry name" value="Kunitz_BPTI"/>
    <property type="match status" value="1"/>
</dbReference>
<evidence type="ECO:0000259" key="16">
    <source>
        <dbReference type="PROSITE" id="PS50853"/>
    </source>
</evidence>
<dbReference type="GO" id="GO:0005589">
    <property type="term" value="C:collagen type VI trimer"/>
    <property type="evidence" value="ECO:0007669"/>
    <property type="project" value="UniProtKB-ARBA"/>
</dbReference>
<dbReference type="PROSITE" id="PS50853">
    <property type="entry name" value="FN3"/>
    <property type="match status" value="1"/>
</dbReference>
<dbReference type="PROSITE" id="PS50279">
    <property type="entry name" value="BPTI_KUNITZ_2"/>
    <property type="match status" value="1"/>
</dbReference>
<evidence type="ECO:0000256" key="2">
    <source>
        <dbReference type="ARBA" id="ARBA00022525"/>
    </source>
</evidence>
<reference evidence="17 18" key="1">
    <citation type="submission" date="2019-04" db="EMBL/GenBank/DDBJ databases">
        <title>Chromosome genome assembly for Takifugu flavidus.</title>
        <authorList>
            <person name="Xiao S."/>
        </authorList>
    </citation>
    <scope>NUCLEOTIDE SEQUENCE [LARGE SCALE GENOMIC DNA]</scope>
    <source>
        <strain evidence="17">HTHZ2018</strain>
        <tissue evidence="17">Muscle</tissue>
    </source>
</reference>
<evidence type="ECO:0000313" key="18">
    <source>
        <dbReference type="Proteomes" id="UP000324091"/>
    </source>
</evidence>
<comment type="similarity">
    <text evidence="12">Belongs to the type VI collagen family.</text>
</comment>
<dbReference type="GO" id="GO:0004867">
    <property type="term" value="F:serine-type endopeptidase inhibitor activity"/>
    <property type="evidence" value="ECO:0007669"/>
    <property type="project" value="InterPro"/>
</dbReference>
<feature type="domain" description="VWFA" evidence="14">
    <location>
        <begin position="2064"/>
        <end position="2236"/>
    </location>
</feature>
<feature type="domain" description="VWFA" evidence="14">
    <location>
        <begin position="679"/>
        <end position="852"/>
    </location>
</feature>
<feature type="domain" description="VWFA" evidence="14">
    <location>
        <begin position="878"/>
        <end position="1050"/>
    </location>
</feature>
<feature type="domain" description="VWFA" evidence="14">
    <location>
        <begin position="269"/>
        <end position="442"/>
    </location>
</feature>
<feature type="domain" description="VWFA" evidence="14">
    <location>
        <begin position="1273"/>
        <end position="1445"/>
    </location>
</feature>
<feature type="domain" description="VWFA" evidence="14">
    <location>
        <begin position="61"/>
        <end position="236"/>
    </location>
</feature>
<dbReference type="SUPFAM" id="SSF57362">
    <property type="entry name" value="BPTI-like"/>
    <property type="match status" value="1"/>
</dbReference>
<feature type="domain" description="BPTI/Kunitz inhibitor" evidence="15">
    <location>
        <begin position="4213"/>
        <end position="4263"/>
    </location>
</feature>
<comment type="subcellular location">
    <subcellularLocation>
        <location evidence="1">Secreted</location>
        <location evidence="1">Extracellular space</location>
        <location evidence="1">Extracellular matrix</location>
    </subcellularLocation>
</comment>
<feature type="domain" description="VWFA" evidence="14">
    <location>
        <begin position="2463"/>
        <end position="2635"/>
    </location>
</feature>
<feature type="compositionally biased region" description="Basic residues" evidence="13">
    <location>
        <begin position="4166"/>
        <end position="4180"/>
    </location>
</feature>
<dbReference type="InterPro" id="IPR036880">
    <property type="entry name" value="Kunitz_BPTI_sf"/>
</dbReference>
<proteinExistence type="inferred from homology"/>
<feature type="domain" description="VWFA" evidence="14">
    <location>
        <begin position="2264"/>
        <end position="2435"/>
    </location>
</feature>
<feature type="domain" description="VWFA" evidence="14">
    <location>
        <begin position="3594"/>
        <end position="3735"/>
    </location>
</feature>
<evidence type="ECO:0000256" key="4">
    <source>
        <dbReference type="ARBA" id="ARBA00022729"/>
    </source>
</evidence>
<dbReference type="Gene3D" id="4.10.410.10">
    <property type="entry name" value="Pancreatic trypsin inhibitor Kunitz domain"/>
    <property type="match status" value="1"/>
</dbReference>
<dbReference type="PROSITE" id="PS50234">
    <property type="entry name" value="VWFA"/>
    <property type="match status" value="17"/>
</dbReference>
<dbReference type="InterPro" id="IPR003961">
    <property type="entry name" value="FN3_dom"/>
</dbReference>
<dbReference type="SMART" id="SM00327">
    <property type="entry name" value="VWA"/>
    <property type="match status" value="18"/>
</dbReference>
<evidence type="ECO:0000256" key="11">
    <source>
        <dbReference type="ARBA" id="ARBA00043858"/>
    </source>
</evidence>
<dbReference type="EMBL" id="RHFK02000001">
    <property type="protein sequence ID" value="TWW80316.1"/>
    <property type="molecule type" value="Genomic_DNA"/>
</dbReference>
<feature type="domain" description="VWFA" evidence="14">
    <location>
        <begin position="1670"/>
        <end position="1842"/>
    </location>
</feature>
<evidence type="ECO:0000256" key="5">
    <source>
        <dbReference type="ARBA" id="ARBA00022737"/>
    </source>
</evidence>
<keyword evidence="9" id="KW-0325">Glycoprotein</keyword>
<feature type="compositionally biased region" description="Acidic residues" evidence="13">
    <location>
        <begin position="4275"/>
        <end position="4288"/>
    </location>
</feature>
<evidence type="ECO:0000256" key="3">
    <source>
        <dbReference type="ARBA" id="ARBA00022530"/>
    </source>
</evidence>
<dbReference type="InterPro" id="IPR020901">
    <property type="entry name" value="Prtase_inh_Kunz-CS"/>
</dbReference>
<evidence type="ECO:0000256" key="13">
    <source>
        <dbReference type="SAM" id="MobiDB-lite"/>
    </source>
</evidence>
<feature type="domain" description="VWFA" evidence="14">
    <location>
        <begin position="2872"/>
        <end position="3048"/>
    </location>
</feature>
<keyword evidence="3" id="KW-0272">Extracellular matrix</keyword>
<feature type="domain" description="VWFA" evidence="14">
    <location>
        <begin position="1473"/>
        <end position="1644"/>
    </location>
</feature>
<dbReference type="InterPro" id="IPR036465">
    <property type="entry name" value="vWFA_dom_sf"/>
</dbReference>
<dbReference type="InterPro" id="IPR050525">
    <property type="entry name" value="ECM_Assembly_Org"/>
</dbReference>
<dbReference type="CDD" id="cd22629">
    <property type="entry name" value="Kunitz_collagen_alpha3_VI"/>
    <property type="match status" value="1"/>
</dbReference>
<keyword evidence="10" id="KW-0379">Hydroxylation</keyword>
<dbReference type="PRINTS" id="PR00453">
    <property type="entry name" value="VWFADOMAIN"/>
</dbReference>
<dbReference type="CDD" id="cd01450">
    <property type="entry name" value="vWFA_subfamily_ECM"/>
    <property type="match status" value="2"/>
</dbReference>
<evidence type="ECO:0000256" key="1">
    <source>
        <dbReference type="ARBA" id="ARBA00004498"/>
    </source>
</evidence>
<dbReference type="PRINTS" id="PR00759">
    <property type="entry name" value="BASICPTASE"/>
</dbReference>
<evidence type="ECO:0000259" key="14">
    <source>
        <dbReference type="PROSITE" id="PS50234"/>
    </source>
</evidence>
<dbReference type="Proteomes" id="UP000324091">
    <property type="component" value="Chromosome 1"/>
</dbReference>
<dbReference type="FunFam" id="3.40.50.410:FF:000016">
    <property type="entry name" value="Collagen type VI alpha 3 chain"/>
    <property type="match status" value="1"/>
</dbReference>
<dbReference type="FunFam" id="4.10.410.10:FF:000040">
    <property type="entry name" value="Serine protease inhibitor, putative"/>
    <property type="match status" value="1"/>
</dbReference>
<feature type="domain" description="VWFA" evidence="14">
    <location>
        <begin position="2668"/>
        <end position="2844"/>
    </location>
</feature>
<feature type="domain" description="VWFA" evidence="14">
    <location>
        <begin position="3812"/>
        <end position="4014"/>
    </location>
</feature>
<evidence type="ECO:0000256" key="6">
    <source>
        <dbReference type="ARBA" id="ARBA00022889"/>
    </source>
</evidence>
<dbReference type="FunFam" id="3.40.50.410:FF:000021">
    <property type="entry name" value="Collagen, type VI, alpha 3"/>
    <property type="match status" value="1"/>
</dbReference>
<organism evidence="17 18">
    <name type="scientific">Takifugu flavidus</name>
    <name type="common">sansaifugu</name>
    <dbReference type="NCBI Taxonomy" id="433684"/>
    <lineage>
        <taxon>Eukaryota</taxon>
        <taxon>Metazoa</taxon>
        <taxon>Chordata</taxon>
        <taxon>Craniata</taxon>
        <taxon>Vertebrata</taxon>
        <taxon>Euteleostomi</taxon>
        <taxon>Actinopterygii</taxon>
        <taxon>Neopterygii</taxon>
        <taxon>Teleostei</taxon>
        <taxon>Neoteleostei</taxon>
        <taxon>Acanthomorphata</taxon>
        <taxon>Eupercaria</taxon>
        <taxon>Tetraodontiformes</taxon>
        <taxon>Tetradontoidea</taxon>
        <taxon>Tetraodontidae</taxon>
        <taxon>Takifugu</taxon>
    </lineage>
</organism>
<dbReference type="Gene3D" id="2.60.40.10">
    <property type="entry name" value="Immunoglobulins"/>
    <property type="match status" value="1"/>
</dbReference>
<keyword evidence="4" id="KW-0732">Signal</keyword>
<evidence type="ECO:0000259" key="15">
    <source>
        <dbReference type="PROSITE" id="PS50279"/>
    </source>
</evidence>
<sequence length="4338" mass="477766">MCEVFEDVGSFILQPSSRLHTVPPKMGPRLLPLCALLGVLFSAFIHNLDAQDYCAQGLAADIYLLVDSSWSIGEENFKHVRQFLFSLTQALHHAGGDGFKFAIVQYNNKPHTEFQLNSYPTMVGVLGHIEAMPYWGGGTRTGLGLDFLTRVHLNTGSGSRAVEGAVQVVVVLTDGRSQDDVAMPAQVLRLAGVEIFAVGVQDAVDSELREMASQPYDTHMFSVDSFLALRDIIQDLVVGICGAVTQSGGAPLAIKAHVSQRGTAPDSADLVLLIDGSQNVGEANFPFVRDLLLKIIDPLDVSSDAVRVALAFYTRDLQIKFYLNSYDNKAAVLDAVRGLTYPGGDESNLGAALEDVVKNLLSERTGGRAEDGTPQMVVVITAGSSDDDTEAGDQALKRASIVTFGVAIGDAAAVDLETVATDKSFVLSAPDFRTVGSVHDQLLQYVLGLIQRTIIIQNEFREVKTVEKRDIIFLIDSTMGSQGINSVREFLKIIVETMPIGPNGVQIGVAQFSNVARVEMDLNTHATREALAAALSGIRPRPGQTVNIGAALDFVRENMFQAEKGSRIGTGVPQFLVLLTSKKSSDSVVQPAFELKRKGIMTIAAGAKSASEEDLRQIAFAEDAMYVLRDIRVLSRPAAQQPKAIIDVLSTLAGIIVTEIPTEPVVEITTVQTQRVIRDIVFLVDGSDYIGSSNFPYVRDFLINVVNQVDVGPDRVQFGLMQFAEQPKIEFYLNTSNNREDIVNRISQLRLVGGSVLNTAAAMQYALQTMFKSPVGSRIQQGIQQLLVLVTGGPAQDNVIDMANELAKAGIVTFTVSSGQADAETLKTVAFTSKLAYHDPRFSNIPAKAEEIMPLLIRVVGNVEAPVPDSTPSGVERDVAFLIDGTDNVRADFRYIKDFIIKVINPLDIGIDKVRIGVVQQSERPHANFYLNTYQTKDDVLQAVRNMALVGGRGLNTGASLKFIKDTIFSKRFGSRADELVPQFLIVLSGGRSRDNVKEPAGVLKTGGVLPFGVGVKDADPKQIEAISHNPSFAFTVKEFSELNTIPQKLNNYVSLPREQLNIVLQQVETQPRGKDVVFLLDGSDGARSGFAAMQDFVQRVVETLSVDDKKDRVAVVQYSRDAAVHFYLNTYTTKREIIDTVRGLRHKGGRALYTGEALQYLRNNVFTASAGSRRTDGVPQLLLLLSGGRSSDSVDSPASALKQLGVMIFAIGSRGSDNRELQKISHPNSALAVPDFTDLPSVQQQLLTSVRDVVTDVDPELPTTAVDTAKKDIVFLLDGSDGTRNGFPAMLDFVEKVVEKLSVGPNKDRVSVVQYSRDAEVHFYLNTYSTREDIIDSVRGLRHRGGAPLKTGAALQYVRDNVFTQSSGSRRLQGVPQMLILLSGGRSLDNVDTPASSLKQQGVFVIGIGTQNSDRTELQKISFQPSYALAVTEFSDLPGIQEQLSSVMSTVLVRATAMPPTVTVERQPGGKDVVFLLDGSDGTRSGFAAMQDFVQRVVETLSVDDKKDRVAVVQYSRDAAVHFYLNTYTTKREIIDTVRGLRHKGGRALYTGEALQYLRNNVFTASAGSRRTEGVPQLLLLLSGGRSSDSVDSPASALKQLGVMIFAIGSRGSDNRELQKISHPNSALAVPDFTDLPSVQQQLLTSVRDVVTDVDPELPTTAVDTAKKDIVFLLDGSDGTRNGFPAMLDFVEKVVEKLSVGPNKDRVSVVQYSRDAEVHFYLNTYSTREDIIDSVRGLRHRGGAPLKTGAALQYVRDNVFTQSSGSRRLQGVPQMLILLSGGRSLDNVDTPASSLKQQGVFVIGIGTQNSDRTELQKISFQPSYALAVTEFSDLPGIQEQLSSVMSTVLVRATAMPPTVTDSQVERMLCSYWMGLMARSGFAAMQDFVQRVVETLSVDDKKDRVAVVQYSRDAAVHFYLNTYTTKREIIDTVRGLRHKGGRALNTGEALQYLRNNVFTASAGSRRTEGVPQLLLLLSGGRSSDSVDSPASALKQLGVMIFAIGSRGSDNRELQKISHPNSALAVPDFTDLPSVQQQLLTSVRDVVTDVDPELPTTAVDTAKKDIVFLLDGSDGTRNGFPAMLDFVERVVKKLSVGPNKDRVSVVQYSRDAEVHFYLNTYSTREDIIDSVRGLRHRGGAPLKTGAALQYVRDNVFTQSSGSRRLQGVPQMLILLSGGRSLDNVDTPASSLKQQGVFVIGIGTQNSDRTELQKISFQPSYALAVTEFSDLPGIQEQLSTVMSTVLVRATAMPPTVTVERQPGGKDVVFLLDGSDGTRSGFAAMQDFVQRVVETLSVDDKKDRVAVVQYSRDAAVHFYLNTYTTKREIIDTVRGLRHKGGRALYTGEALQYLRNNVFTASAGSRRTEGVPQLLLLLSGGRSSDSVDSPASALKQLGVMIFAIGSRGSDNRELQKISHPNSALAVPDFTDLPSVQQQLLTSVRDVVTDVDPELPTTAAEAQGPKKDIIFLVDGSDGVGREFPIIQEFLRRIVESLNVGENKIRIGVVQYGDSPHVDMYLNTYTTKEGVLDAISRLQQRRGRQRNLGQALQFVGSNVLTTARGSRKPEGVPQFLVVVSSGPSTDDINRAATSLKRSRVLPFSIGTRDVNQKELQVVSYVPNFVLTVDDIPGLYTAQDQLVNILTELSDDDIARLLPVFPTDDVLTTGGEKRDVVFLVDGTTAVQSEFPAIRDMIRRVVEKLDVGLDKVRVAVVQYSDDPKIEFRLNDYSTKGEVRQAIAQLRSKGGSRLNTGRALEFVSRNIYQRTAGSRIEDGVPQFLILVTGGKSTDDVSPAANQLKRDLVAPLAVGSRNADPNELRLISLKPELVYTVNSFQQLPQVESALINSVKTISAADISNYVRPPSDFADLPAPKTADIVFLVDSSINLGRVNFDDLMTFISNIVDLFFTERDNLQIGLAQYATDVNDVFYLNTYKNRKDIMDAIKQVEYKGGNKVNTGAAIRHVHDVHFTKERGSRIDEGVPQVLMVVTGGKSADDSKTAALGLKNKRVRVFALGIGDNESELQNLASAQTMVARASNVDGLNDHLEQILETLEDEVKGRLCTDVQESPTTCNIEVLVGFDVSAQNIFIAQPNLQSKMSSILQRISKMAAISCTSGQIPSVQVGILAMDSASEPAHLDFTDNADELFEAFRALRSRGPFVLNGKTISAYTKRFKGRQDNAVKIVVHLTDGLDAPFLEMKNRVEELQQSGVSSFILVGLERVPKFEEALQLEFGRGFRYTRPLRLNVMDLDYELMEELVSRHKTTLQRGSAAQYRASVSAPEVTVDQLELQGLRVVQDYKEVKDILEMRVHLVVVGIQEKRENMETSDLMELMEKRAKVECPDLQETEEILVEEVPKVSKDKLEREDQQESEGTREQVEKITLNKDLKETLGMLDQWEHLEKMEQRGRLENSEERDLMVEEAHPDSLETLVVQECLVLQESLVSEDPEVQEVTPVLLETRAEEDQRVVRESQEIQDLRVWSDLLVHVENLVKMVGMGMAAWGLMEERVMRVSQDSQVKRELPVIQAPRAYLEPEEIWDRGVLLETLVHPDRRERLDIQGLLERKDRGDQGLCNVSWSGKSGIIVLAALVSKQECPLYPTELAFALDVSQSNNRQNFNNMRDAVLRLVRDITISESNCPRGARVALTLYNDEVTTEIRFADAMKKRALLQHIEGLQTLQTRKERKLDNAMNFVAHNTFKRVRSGFLMRKVAIFFVGGPAGQLQTLTNAALRLHDAGISSLFLVNREDRALTRALQVNNTALGQVIVLPNPGSAQYNSVIQKVMSCHVCFDTCAPDQACDYVPPAAGRDRRSSATDVDIDMAFLVDGSESTYPTVFTEIKRYIAHIVEQLQVSSNPTSSLHHARVAVIQQAPYEYIHNKTSSPLHVDVGLTQHHSAQEIVKFLLEKTPQLEGGRALAAAVEATMEHVFEKAPLQRDRKVLVLFVTGSVEEDAVQLRRVATEAKCRGYFLVIFGVGEKLSAADVRVLSHMASEPTDVFFKRLNSLSQFYERQLQTFGQLMPKYISIENAFFMSPEVSKNCKWFQSDQPYKNPFTSPQQKEDQPQQKHHENHQSVVTEKHTEEEPLHIANVTSSSLKLHWSNPEPKLFVYFEVTVTRLRDHVVILKTNVSGTELMVGELDSSQTYHAVVTARTEDGQVVSTRKGIMTTKPADPRPVHRPTSRGGSKRRFKTAPAVSEPRPKVPQTEQEEILPPPALSAAVNICQLPKSEGPCAKFVLKWHHDAATGSCTRFWYGGCGGNANRFETHEQCLKACGKQGEMKRGTWEEEEEEGEEEEEEPLEQHTGPSVTLCWLCWATDDVLQLPPTSVHQDLRATRPLSFAFIALPTRS</sequence>
<feature type="non-terminal residue" evidence="17">
    <location>
        <position position="4338"/>
    </location>
</feature>
<keyword evidence="8" id="KW-1015">Disulfide bond</keyword>
<dbReference type="GO" id="GO:0007155">
    <property type="term" value="P:cell adhesion"/>
    <property type="evidence" value="ECO:0007669"/>
    <property type="project" value="UniProtKB-KW"/>
</dbReference>
<keyword evidence="6" id="KW-0130">Cell adhesion</keyword>
<keyword evidence="5" id="KW-0677">Repeat</keyword>
<evidence type="ECO:0000313" key="17">
    <source>
        <dbReference type="EMBL" id="TWW80316.1"/>
    </source>
</evidence>
<dbReference type="InterPro" id="IPR002223">
    <property type="entry name" value="Kunitz_BPTI"/>
</dbReference>
<feature type="region of interest" description="Disordered" evidence="13">
    <location>
        <begin position="4268"/>
        <end position="4293"/>
    </location>
</feature>
<feature type="domain" description="VWFA" evidence="14">
    <location>
        <begin position="1076"/>
        <end position="1247"/>
    </location>
</feature>
<comment type="function">
    <text evidence="11">Collagen VI acts as a cell-binding protein.</text>
</comment>
<dbReference type="InterPro" id="IPR013783">
    <property type="entry name" value="Ig-like_fold"/>
</dbReference>
<evidence type="ECO:0000256" key="9">
    <source>
        <dbReference type="ARBA" id="ARBA00023180"/>
    </source>
</evidence>
<feature type="region of interest" description="Disordered" evidence="13">
    <location>
        <begin position="4042"/>
        <end position="4074"/>
    </location>
</feature>
<dbReference type="InterPro" id="IPR002035">
    <property type="entry name" value="VWF_A"/>
</dbReference>
<dbReference type="SUPFAM" id="SSF49265">
    <property type="entry name" value="Fibronectin type III"/>
    <property type="match status" value="1"/>
</dbReference>
<accession>A0A5C6PN46</accession>
<evidence type="ECO:0000256" key="7">
    <source>
        <dbReference type="ARBA" id="ARBA00023119"/>
    </source>
</evidence>
<keyword evidence="18" id="KW-1185">Reference proteome</keyword>
<name>A0A5C6PN46_9TELE</name>